<reference evidence="12 13" key="1">
    <citation type="journal article" date="2019" name="Sci. Data">
        <title>Hybrid genome assembly and annotation of Danionella translucida.</title>
        <authorList>
            <person name="Kadobianskyi M."/>
            <person name="Schulze L."/>
            <person name="Schuelke M."/>
            <person name="Judkewitz B."/>
        </authorList>
    </citation>
    <scope>NUCLEOTIDE SEQUENCE [LARGE SCALE GENOMIC DNA]</scope>
    <source>
        <strain evidence="12 13">Bolton</strain>
    </source>
</reference>
<feature type="domain" description="C2H2-type" evidence="11">
    <location>
        <begin position="360"/>
        <end position="387"/>
    </location>
</feature>
<evidence type="ECO:0000256" key="7">
    <source>
        <dbReference type="ARBA" id="ARBA00022833"/>
    </source>
</evidence>
<dbReference type="STRING" id="623744.A0A553Q455"/>
<feature type="region of interest" description="Disordered" evidence="10">
    <location>
        <begin position="74"/>
        <end position="138"/>
    </location>
</feature>
<dbReference type="EMBL" id="SRMA01026385">
    <property type="protein sequence ID" value="TRY84721.1"/>
    <property type="molecule type" value="Genomic_DNA"/>
</dbReference>
<feature type="compositionally biased region" description="Polar residues" evidence="10">
    <location>
        <begin position="815"/>
        <end position="831"/>
    </location>
</feature>
<evidence type="ECO:0000256" key="10">
    <source>
        <dbReference type="SAM" id="MobiDB-lite"/>
    </source>
</evidence>
<proteinExistence type="predicted"/>
<dbReference type="GO" id="GO:0031519">
    <property type="term" value="C:PcG protein complex"/>
    <property type="evidence" value="ECO:0007669"/>
    <property type="project" value="TreeGrafter"/>
</dbReference>
<dbReference type="GO" id="GO:0000785">
    <property type="term" value="C:chromatin"/>
    <property type="evidence" value="ECO:0007669"/>
    <property type="project" value="TreeGrafter"/>
</dbReference>
<keyword evidence="6" id="KW-0833">Ubl conjugation pathway</keyword>
<dbReference type="FunFam" id="3.30.160.60:FF:000446">
    <property type="entry name" value="Zinc finger protein"/>
    <property type="match status" value="1"/>
</dbReference>
<feature type="domain" description="C2H2-type" evidence="11">
    <location>
        <begin position="388"/>
        <end position="415"/>
    </location>
</feature>
<accession>A0A553Q455</accession>
<comment type="caution">
    <text evidence="12">The sequence shown here is derived from an EMBL/GenBank/DDBJ whole genome shotgun (WGS) entry which is preliminary data.</text>
</comment>
<dbReference type="Pfam" id="PF00096">
    <property type="entry name" value="zf-C2H2"/>
    <property type="match status" value="6"/>
</dbReference>
<dbReference type="PROSITE" id="PS00028">
    <property type="entry name" value="ZINC_FINGER_C2H2_1"/>
    <property type="match status" value="7"/>
</dbReference>
<dbReference type="InterPro" id="IPR036236">
    <property type="entry name" value="Znf_C2H2_sf"/>
</dbReference>
<evidence type="ECO:0000256" key="8">
    <source>
        <dbReference type="ARBA" id="ARBA00023242"/>
    </source>
</evidence>
<sequence length="955" mass="107174">MSDVVHSFQSQLSGVMETVFKAAIFEITRLVEDSFVKEVTISREQLETLKKRLQASESKRKIQERRIRRLTHECEKARELNEQRREKSPQPENEHGLKQEAVPDGKWKSCELGTNAPLENEQPADHNVSHQSTQSIGREDSTLDCVLKEEAVYAAGGTKELHDGWTLETGGAETSDFSAHTYSEQELQAIQDEWSSGLDQTTDGEAYANMGDVQGLPYRTRYSTEEMVSYSVQELDMGDLDGLRDKTEDAFHHAASVTVRSVQNDLGLAEDGGSHSSSMKKGSLPIHGNPEMEECLLINADGHLQDMSVLAADHTTGVGHRGHSLYDKHSGLSFKENALSQTLKANAEVGSSKASAKGGYICNQCGKKFTQACNLKVHQRVHQREGLHLCSHCGKGYTSFSDLRKHQCSQSGDKPYSCALCGNKFSRLWNLKLHQRIHTQEKPHKCTLCTKSFTRADILKVHQRTHTGERPYCCVICGLTFKRMDHLRSHQRKHSDNKPLDRIIFRMSDTLVITFQTRLSAVMETVLKTTMYEVTRLVEESFLEHLDRGKREAEMLRRRLISSEAKLRERERFKRVRCVDCGRTAVSRRRMLLRGSETHSNLNNQNDVKQENPPNSSWRGSSNGTTCQEKPAGLLETNQNAEPQPAAEVKEEAKELRDTQACLIIHRKNNLPSNSEESNGIRSVDSHKQGVTSCAERLEEEEVGRQRKPLKWFDANTVAVPQPEPSRTSVSSQIGSRDSGTIKQEVVVVLPADWEEMERASAKKTLDHQSAQVSFPVSPIKMQSIPPAPVQSLRSPVRKNTKLVLHPNAVVTSQGAVNLNQAPKTSQTQQPEGVAEGGLNSGQPDRSMPQMLNLRVHGDIRQHSGRTAHNCSQCGKGFSHLCHLRAHQQIHSGDRQFCCSLCGRSFTKLSNLKAHRRVHTGERPYICTDCGKRFTQKCNLKRHQRIHSEVSHSSV</sequence>
<protein>
    <recommendedName>
        <fullName evidence="11">C2H2-type domain-containing protein</fullName>
    </recommendedName>
</protein>
<keyword evidence="3" id="KW-0479">Metal-binding</keyword>
<dbReference type="GO" id="GO:0005667">
    <property type="term" value="C:transcription regulator complex"/>
    <property type="evidence" value="ECO:0007669"/>
    <property type="project" value="TreeGrafter"/>
</dbReference>
<dbReference type="FunFam" id="3.30.160.60:FF:004111">
    <property type="match status" value="1"/>
</dbReference>
<feature type="domain" description="C2H2-type" evidence="11">
    <location>
        <begin position="416"/>
        <end position="443"/>
    </location>
</feature>
<feature type="domain" description="C2H2-type" evidence="11">
    <location>
        <begin position="869"/>
        <end position="896"/>
    </location>
</feature>
<dbReference type="FunFam" id="3.30.160.60:FF:000358">
    <property type="entry name" value="zinc finger protein 24"/>
    <property type="match status" value="1"/>
</dbReference>
<feature type="domain" description="C2H2-type" evidence="11">
    <location>
        <begin position="472"/>
        <end position="499"/>
    </location>
</feature>
<organism evidence="12 13">
    <name type="scientific">Danionella cerebrum</name>
    <dbReference type="NCBI Taxonomy" id="2873325"/>
    <lineage>
        <taxon>Eukaryota</taxon>
        <taxon>Metazoa</taxon>
        <taxon>Chordata</taxon>
        <taxon>Craniata</taxon>
        <taxon>Vertebrata</taxon>
        <taxon>Euteleostomi</taxon>
        <taxon>Actinopterygii</taxon>
        <taxon>Neopterygii</taxon>
        <taxon>Teleostei</taxon>
        <taxon>Ostariophysi</taxon>
        <taxon>Cypriniformes</taxon>
        <taxon>Danionidae</taxon>
        <taxon>Danioninae</taxon>
        <taxon>Danionella</taxon>
    </lineage>
</organism>
<dbReference type="FunFam" id="3.30.160.60:FF:001344">
    <property type="entry name" value="Zinc finger protein 16 like"/>
    <property type="match status" value="1"/>
</dbReference>
<feature type="domain" description="C2H2-type" evidence="11">
    <location>
        <begin position="925"/>
        <end position="948"/>
    </location>
</feature>
<dbReference type="Proteomes" id="UP000316079">
    <property type="component" value="Unassembled WGS sequence"/>
</dbReference>
<dbReference type="SUPFAM" id="SSF57667">
    <property type="entry name" value="beta-beta-alpha zinc fingers"/>
    <property type="match status" value="5"/>
</dbReference>
<feature type="region of interest" description="Disordered" evidence="10">
    <location>
        <begin position="815"/>
        <end position="848"/>
    </location>
</feature>
<dbReference type="SMART" id="SM00355">
    <property type="entry name" value="ZnF_C2H2"/>
    <property type="match status" value="8"/>
</dbReference>
<dbReference type="AlphaFoldDB" id="A0A553Q455"/>
<dbReference type="FunFam" id="3.30.160.60:FF:000065">
    <property type="entry name" value="B-cell CLL/lymphoma 6, member B"/>
    <property type="match status" value="1"/>
</dbReference>
<dbReference type="GO" id="GO:0000981">
    <property type="term" value="F:DNA-binding transcription factor activity, RNA polymerase II-specific"/>
    <property type="evidence" value="ECO:0007669"/>
    <property type="project" value="TreeGrafter"/>
</dbReference>
<gene>
    <name evidence="12" type="ORF">DNTS_001223</name>
</gene>
<keyword evidence="8" id="KW-0539">Nucleus</keyword>
<comment type="subcellular location">
    <subcellularLocation>
        <location evidence="1">Nucleus</location>
    </subcellularLocation>
</comment>
<name>A0A553Q455_9TELE</name>
<evidence type="ECO:0000256" key="1">
    <source>
        <dbReference type="ARBA" id="ARBA00004123"/>
    </source>
</evidence>
<evidence type="ECO:0000256" key="5">
    <source>
        <dbReference type="ARBA" id="ARBA00022771"/>
    </source>
</evidence>
<dbReference type="Gene3D" id="3.30.160.60">
    <property type="entry name" value="Classic Zinc Finger"/>
    <property type="match status" value="7"/>
</dbReference>
<dbReference type="PROSITE" id="PS50157">
    <property type="entry name" value="ZINC_FINGER_C2H2_2"/>
    <property type="match status" value="8"/>
</dbReference>
<evidence type="ECO:0000259" key="11">
    <source>
        <dbReference type="PROSITE" id="PS50157"/>
    </source>
</evidence>
<feature type="domain" description="C2H2-type" evidence="11">
    <location>
        <begin position="444"/>
        <end position="471"/>
    </location>
</feature>
<evidence type="ECO:0000313" key="12">
    <source>
        <dbReference type="EMBL" id="TRY84721.1"/>
    </source>
</evidence>
<keyword evidence="7" id="KW-0862">Zinc</keyword>
<evidence type="ECO:0000256" key="2">
    <source>
        <dbReference type="ARBA" id="ARBA00004906"/>
    </source>
</evidence>
<feature type="compositionally biased region" description="Polar residues" evidence="10">
    <location>
        <begin position="598"/>
        <end position="628"/>
    </location>
</feature>
<dbReference type="OrthoDB" id="8922241at2759"/>
<dbReference type="GO" id="GO:0008270">
    <property type="term" value="F:zinc ion binding"/>
    <property type="evidence" value="ECO:0007669"/>
    <property type="project" value="UniProtKB-KW"/>
</dbReference>
<keyword evidence="13" id="KW-1185">Reference proteome</keyword>
<keyword evidence="4" id="KW-0677">Repeat</keyword>
<feature type="region of interest" description="Disordered" evidence="10">
    <location>
        <begin position="592"/>
        <end position="655"/>
    </location>
</feature>
<feature type="domain" description="C2H2-type" evidence="11">
    <location>
        <begin position="897"/>
        <end position="924"/>
    </location>
</feature>
<evidence type="ECO:0000256" key="9">
    <source>
        <dbReference type="PROSITE-ProRule" id="PRU00042"/>
    </source>
</evidence>
<feature type="compositionally biased region" description="Basic and acidic residues" evidence="10">
    <location>
        <begin position="74"/>
        <end position="109"/>
    </location>
</feature>
<evidence type="ECO:0000256" key="6">
    <source>
        <dbReference type="ARBA" id="ARBA00022786"/>
    </source>
</evidence>
<evidence type="ECO:0000313" key="13">
    <source>
        <dbReference type="Proteomes" id="UP000316079"/>
    </source>
</evidence>
<evidence type="ECO:0000256" key="4">
    <source>
        <dbReference type="ARBA" id="ARBA00022737"/>
    </source>
</evidence>
<evidence type="ECO:0000256" key="3">
    <source>
        <dbReference type="ARBA" id="ARBA00022723"/>
    </source>
</evidence>
<comment type="pathway">
    <text evidence="2">Protein modification; protein ubiquitination.</text>
</comment>
<dbReference type="InterPro" id="IPR013087">
    <property type="entry name" value="Znf_C2H2_type"/>
</dbReference>
<dbReference type="GO" id="GO:0000978">
    <property type="term" value="F:RNA polymerase II cis-regulatory region sequence-specific DNA binding"/>
    <property type="evidence" value="ECO:0007669"/>
    <property type="project" value="TreeGrafter"/>
</dbReference>
<dbReference type="FunFam" id="3.30.160.60:FF:002343">
    <property type="entry name" value="Zinc finger protein 33A"/>
    <property type="match status" value="2"/>
</dbReference>
<dbReference type="PANTHER" id="PTHR14003:SF23">
    <property type="entry name" value="ZINC FINGER PROTEIN 143"/>
    <property type="match status" value="1"/>
</dbReference>
<dbReference type="PANTHER" id="PTHR14003">
    <property type="entry name" value="TRANSCRIPTIONAL REPRESSOR PROTEIN YY"/>
    <property type="match status" value="1"/>
</dbReference>
<keyword evidence="5 9" id="KW-0863">Zinc-finger</keyword>